<dbReference type="GO" id="GO:0006260">
    <property type="term" value="P:DNA replication"/>
    <property type="evidence" value="ECO:0007669"/>
    <property type="project" value="InterPro"/>
</dbReference>
<dbReference type="GO" id="GO:0003677">
    <property type="term" value="F:DNA binding"/>
    <property type="evidence" value="ECO:0007669"/>
    <property type="project" value="InterPro"/>
</dbReference>
<gene>
    <name evidence="4" type="ORF">DesfrDRAFT_0079</name>
</gene>
<protein>
    <submittedName>
        <fullName evidence="4">p4 alpha zinc-binding domain protein</fullName>
    </submittedName>
</protein>
<dbReference type="OrthoDB" id="8967890at2"/>
<dbReference type="Proteomes" id="UP000006250">
    <property type="component" value="Unassembled WGS sequence"/>
</dbReference>
<dbReference type="Gene3D" id="3.90.580.10">
    <property type="entry name" value="Zinc finger, CHC2-type domain"/>
    <property type="match status" value="1"/>
</dbReference>
<dbReference type="AlphaFoldDB" id="E1JR30"/>
<dbReference type="Gene3D" id="3.40.1360.10">
    <property type="match status" value="1"/>
</dbReference>
<evidence type="ECO:0000256" key="1">
    <source>
        <dbReference type="SAM" id="MobiDB-lite"/>
    </source>
</evidence>
<dbReference type="eggNOG" id="COG0358">
    <property type="taxonomic scope" value="Bacteria"/>
</dbReference>
<keyword evidence="5" id="KW-1185">Reference proteome</keyword>
<evidence type="ECO:0000313" key="5">
    <source>
        <dbReference type="Proteomes" id="UP000006250"/>
    </source>
</evidence>
<evidence type="ECO:0000313" key="4">
    <source>
        <dbReference type="EMBL" id="EFL53031.1"/>
    </source>
</evidence>
<comment type="caution">
    <text evidence="4">The sequence shown here is derived from an EMBL/GenBank/DDBJ whole genome shotgun (WGS) entry which is preliminary data.</text>
</comment>
<dbReference type="GO" id="GO:0004386">
    <property type="term" value="F:helicase activity"/>
    <property type="evidence" value="ECO:0007669"/>
    <property type="project" value="InterPro"/>
</dbReference>
<reference evidence="4 5" key="1">
    <citation type="submission" date="2010-08" db="EMBL/GenBank/DDBJ databases">
        <title>The draft genome of Desulfovibrio fructosovorans JJ.</title>
        <authorList>
            <consortium name="US DOE Joint Genome Institute (JGI-PGF)"/>
            <person name="Lucas S."/>
            <person name="Copeland A."/>
            <person name="Lapidus A."/>
            <person name="Cheng J.-F."/>
            <person name="Bruce D."/>
            <person name="Goodwin L."/>
            <person name="Pitluck S."/>
            <person name="Land M.L."/>
            <person name="Hauser L."/>
            <person name="Chang Y.-J."/>
            <person name="Jeffries C."/>
            <person name="Wall J.D."/>
            <person name="Stahl D.A."/>
            <person name="Arkin A.P."/>
            <person name="Dehal P."/>
            <person name="Stolyar S.M."/>
            <person name="Hazen T.C."/>
            <person name="Woyke T.J."/>
        </authorList>
    </citation>
    <scope>NUCLEOTIDE SEQUENCE [LARGE SCALE GENOMIC DNA]</scope>
    <source>
        <strain evidence="4 5">JJ</strain>
    </source>
</reference>
<dbReference type="SUPFAM" id="SSF57783">
    <property type="entry name" value="Zinc beta-ribbon"/>
    <property type="match status" value="1"/>
</dbReference>
<feature type="domain" description="DNA primase/helicase Gp4 N-terminal Bacteriophage T7-like" evidence="3">
    <location>
        <begin position="23"/>
        <end position="62"/>
    </location>
</feature>
<dbReference type="GO" id="GO:0003899">
    <property type="term" value="F:DNA-directed RNA polymerase activity"/>
    <property type="evidence" value="ECO:0007669"/>
    <property type="project" value="InterPro"/>
</dbReference>
<dbReference type="Pfam" id="PF01807">
    <property type="entry name" value="Zn_ribbon_DnaG"/>
    <property type="match status" value="1"/>
</dbReference>
<proteinExistence type="predicted"/>
<evidence type="ECO:0000259" key="2">
    <source>
        <dbReference type="SMART" id="SM00400"/>
    </source>
</evidence>
<dbReference type="SMART" id="SM00400">
    <property type="entry name" value="ZnF_CHCC"/>
    <property type="match status" value="1"/>
</dbReference>
<accession>E1JR30</accession>
<feature type="domain" description="Zinc finger CHC2-type" evidence="2">
    <location>
        <begin position="24"/>
        <end position="81"/>
    </location>
</feature>
<feature type="region of interest" description="Disordered" evidence="1">
    <location>
        <begin position="387"/>
        <end position="409"/>
    </location>
</feature>
<dbReference type="InterPro" id="IPR036977">
    <property type="entry name" value="DNA_primase_Znf_CHC2"/>
</dbReference>
<evidence type="ECO:0000259" key="3">
    <source>
        <dbReference type="SMART" id="SM00778"/>
    </source>
</evidence>
<dbReference type="GO" id="GO:0008270">
    <property type="term" value="F:zinc ion binding"/>
    <property type="evidence" value="ECO:0007669"/>
    <property type="project" value="InterPro"/>
</dbReference>
<feature type="region of interest" description="Disordered" evidence="1">
    <location>
        <begin position="89"/>
        <end position="109"/>
    </location>
</feature>
<organism evidence="4 5">
    <name type="scientific">Solidesulfovibrio fructosivorans JJ]</name>
    <dbReference type="NCBI Taxonomy" id="596151"/>
    <lineage>
        <taxon>Bacteria</taxon>
        <taxon>Pseudomonadati</taxon>
        <taxon>Thermodesulfobacteriota</taxon>
        <taxon>Desulfovibrionia</taxon>
        <taxon>Desulfovibrionales</taxon>
        <taxon>Desulfovibrionaceae</taxon>
        <taxon>Solidesulfovibrio</taxon>
    </lineage>
</organism>
<dbReference type="STRING" id="596151.DesfrDRAFT_0079"/>
<dbReference type="InterPro" id="IPR002694">
    <property type="entry name" value="Znf_CHC2"/>
</dbReference>
<dbReference type="InterPro" id="IPR013237">
    <property type="entry name" value="Phage_T7_Gp4_N"/>
</dbReference>
<dbReference type="EMBL" id="AECZ01000001">
    <property type="protein sequence ID" value="EFL53031.1"/>
    <property type="molecule type" value="Genomic_DNA"/>
</dbReference>
<dbReference type="SMART" id="SM00778">
    <property type="entry name" value="Prim_Zn_Ribbon"/>
    <property type="match status" value="1"/>
</dbReference>
<sequence length="549" mass="59305">MAADLLGLFEAHGLAPKKKTGGEWAAPCPACGGEDRCMIKPADHEGRGGYWCRQCGAYGDAIQFLRDYEGMSYVEACRHLGIEAARATASSLPRPPKPSAGQGTFEAAPSVPPAELWTQKATDFAAWAHQQLLASPKELAWLAARGLPLEAVQRYRLGWNPGEKGRSCLIRPRARWGLPPVEGKPDKSGKPTLKKTFWIPRGLVIPHFAGTAPDSPVARLRIRRPEADRREFRAETKYYVIPGSNMDAMILGRDARAFVVVESELDALMLHHVAGDLAGAVSVMTASVRKIEAGVLETLHDALAILVALDAEGKDGAGAKGCARWMASFPRAKRWPVPVGKDPGEAFEKGANLRAWILAGLPAVLRPGLLPPGQPRCVGAGEEEAARGGAVENAPAATEDARASVPDVPQAREDAPTVRWLDPDHVTAFELVPLRELLEAMARYCVEPVLVPGRDSNAERLLALRVSREVPAAECDRIAGMFFGACLEAVLWFADYRGMRSVEGMRGVFGRSDGNGQVAAIVRRADPETANLSFAGWARLDFWRCPEAA</sequence>
<name>E1JR30_SOLFR</name>